<protein>
    <submittedName>
        <fullName evidence="2">Protein rolling stone</fullName>
    </submittedName>
</protein>
<keyword evidence="1" id="KW-0812">Transmembrane</keyword>
<dbReference type="PANTHER" id="PTHR12242">
    <property type="entry name" value="OS02G0130600 PROTEIN-RELATED"/>
    <property type="match status" value="1"/>
</dbReference>
<evidence type="ECO:0000256" key="1">
    <source>
        <dbReference type="SAM" id="Phobius"/>
    </source>
</evidence>
<dbReference type="STRING" id="6573.A0A210QKQ5"/>
<dbReference type="Pfam" id="PF21534">
    <property type="entry name" value="Rost"/>
    <property type="match status" value="1"/>
</dbReference>
<feature type="transmembrane region" description="Helical" evidence="1">
    <location>
        <begin position="226"/>
        <end position="247"/>
    </location>
</feature>
<dbReference type="GO" id="GO:0016020">
    <property type="term" value="C:membrane"/>
    <property type="evidence" value="ECO:0007669"/>
    <property type="project" value="TreeGrafter"/>
</dbReference>
<feature type="transmembrane region" description="Helical" evidence="1">
    <location>
        <begin position="153"/>
        <end position="178"/>
    </location>
</feature>
<comment type="caution">
    <text evidence="2">The sequence shown here is derived from an EMBL/GenBank/DDBJ whole genome shotgun (WGS) entry which is preliminary data.</text>
</comment>
<feature type="transmembrane region" description="Helical" evidence="1">
    <location>
        <begin position="254"/>
        <end position="277"/>
    </location>
</feature>
<dbReference type="EMBL" id="NEDP02003157">
    <property type="protein sequence ID" value="OWF49334.1"/>
    <property type="molecule type" value="Genomic_DNA"/>
</dbReference>
<keyword evidence="1" id="KW-0472">Membrane</keyword>
<name>A0A210QKQ5_MIZYE</name>
<keyword evidence="3" id="KW-1185">Reference proteome</keyword>
<feature type="transmembrane region" description="Helical" evidence="1">
    <location>
        <begin position="122"/>
        <end position="141"/>
    </location>
</feature>
<proteinExistence type="predicted"/>
<evidence type="ECO:0000313" key="2">
    <source>
        <dbReference type="EMBL" id="OWF49334.1"/>
    </source>
</evidence>
<feature type="transmembrane region" description="Helical" evidence="1">
    <location>
        <begin position="199"/>
        <end position="220"/>
    </location>
</feature>
<feature type="transmembrane region" description="Helical" evidence="1">
    <location>
        <begin position="301"/>
        <end position="324"/>
    </location>
</feature>
<dbReference type="Proteomes" id="UP000242188">
    <property type="component" value="Unassembled WGS sequence"/>
</dbReference>
<dbReference type="OrthoDB" id="419711at2759"/>
<sequence length="345" mass="39675">MKDKLMNRFSAGLFGFTRRKEYLDKKENTVIPVVARVAISLVMFKLTAKFVDATNGGMRMAHHALTTYTRYAYYSLTDKKGRPSGKSGIRSSELYQPRYSLDHACPEDFVLSQWSDNPVPYAIYRTIVAFYFTIMVFYTAFGGNLGWKIFIMLTYWSFYILTFCQILRAVNVWQYIALKKEKKDIHVELRNSPRIKLQWLLHNITSGTAQIVTILFWTIAYDGSGYTVINLNSHGVNAVFVLVDTLVTRTPIRLLHCIYASAFGCVYSLFTFIYFLAGGTSHLGHSYIYKPLNYGVSPGTAAAYIVVIAALVAPLLHSMVFFLYRFRVFIHRFLRTMDRRHSMTK</sequence>
<evidence type="ECO:0000313" key="3">
    <source>
        <dbReference type="Proteomes" id="UP000242188"/>
    </source>
</evidence>
<keyword evidence="1" id="KW-1133">Transmembrane helix</keyword>
<dbReference type="AlphaFoldDB" id="A0A210QKQ5"/>
<dbReference type="InterPro" id="IPR049352">
    <property type="entry name" value="Rost"/>
</dbReference>
<gene>
    <name evidence="2" type="ORF">KP79_PYT14683</name>
</gene>
<organism evidence="2 3">
    <name type="scientific">Mizuhopecten yessoensis</name>
    <name type="common">Japanese scallop</name>
    <name type="synonym">Patinopecten yessoensis</name>
    <dbReference type="NCBI Taxonomy" id="6573"/>
    <lineage>
        <taxon>Eukaryota</taxon>
        <taxon>Metazoa</taxon>
        <taxon>Spiralia</taxon>
        <taxon>Lophotrochozoa</taxon>
        <taxon>Mollusca</taxon>
        <taxon>Bivalvia</taxon>
        <taxon>Autobranchia</taxon>
        <taxon>Pteriomorphia</taxon>
        <taxon>Pectinida</taxon>
        <taxon>Pectinoidea</taxon>
        <taxon>Pectinidae</taxon>
        <taxon>Mizuhopecten</taxon>
    </lineage>
</organism>
<reference evidence="2 3" key="1">
    <citation type="journal article" date="2017" name="Nat. Ecol. Evol.">
        <title>Scallop genome provides insights into evolution of bilaterian karyotype and development.</title>
        <authorList>
            <person name="Wang S."/>
            <person name="Zhang J."/>
            <person name="Jiao W."/>
            <person name="Li J."/>
            <person name="Xun X."/>
            <person name="Sun Y."/>
            <person name="Guo X."/>
            <person name="Huan P."/>
            <person name="Dong B."/>
            <person name="Zhang L."/>
            <person name="Hu X."/>
            <person name="Sun X."/>
            <person name="Wang J."/>
            <person name="Zhao C."/>
            <person name="Wang Y."/>
            <person name="Wang D."/>
            <person name="Huang X."/>
            <person name="Wang R."/>
            <person name="Lv J."/>
            <person name="Li Y."/>
            <person name="Zhang Z."/>
            <person name="Liu B."/>
            <person name="Lu W."/>
            <person name="Hui Y."/>
            <person name="Liang J."/>
            <person name="Zhou Z."/>
            <person name="Hou R."/>
            <person name="Li X."/>
            <person name="Liu Y."/>
            <person name="Li H."/>
            <person name="Ning X."/>
            <person name="Lin Y."/>
            <person name="Zhao L."/>
            <person name="Xing Q."/>
            <person name="Dou J."/>
            <person name="Li Y."/>
            <person name="Mao J."/>
            <person name="Guo H."/>
            <person name="Dou H."/>
            <person name="Li T."/>
            <person name="Mu C."/>
            <person name="Jiang W."/>
            <person name="Fu Q."/>
            <person name="Fu X."/>
            <person name="Miao Y."/>
            <person name="Liu J."/>
            <person name="Yu Q."/>
            <person name="Li R."/>
            <person name="Liao H."/>
            <person name="Li X."/>
            <person name="Kong Y."/>
            <person name="Jiang Z."/>
            <person name="Chourrout D."/>
            <person name="Li R."/>
            <person name="Bao Z."/>
        </authorList>
    </citation>
    <scope>NUCLEOTIDE SEQUENCE [LARGE SCALE GENOMIC DNA]</scope>
    <source>
        <strain evidence="2 3">PY_sf001</strain>
    </source>
</reference>
<accession>A0A210QKQ5</accession>
<dbReference type="PANTHER" id="PTHR12242:SF1">
    <property type="entry name" value="MYND-TYPE DOMAIN-CONTAINING PROTEIN"/>
    <property type="match status" value="1"/>
</dbReference>